<dbReference type="EMBL" id="FMVJ01000010">
    <property type="protein sequence ID" value="SCZ00006.1"/>
    <property type="molecule type" value="Genomic_DNA"/>
</dbReference>
<evidence type="ECO:0000256" key="1">
    <source>
        <dbReference type="SAM" id="SignalP"/>
    </source>
</evidence>
<dbReference type="OrthoDB" id="8450623at2"/>
<organism evidence="2 3">
    <name type="scientific">Microvirga guangxiensis</name>
    <dbReference type="NCBI Taxonomy" id="549386"/>
    <lineage>
        <taxon>Bacteria</taxon>
        <taxon>Pseudomonadati</taxon>
        <taxon>Pseudomonadota</taxon>
        <taxon>Alphaproteobacteria</taxon>
        <taxon>Hyphomicrobiales</taxon>
        <taxon>Methylobacteriaceae</taxon>
        <taxon>Microvirga</taxon>
    </lineage>
</organism>
<feature type="signal peptide" evidence="1">
    <location>
        <begin position="1"/>
        <end position="19"/>
    </location>
</feature>
<dbReference type="AlphaFoldDB" id="A0A1G5KHG2"/>
<feature type="chain" id="PRO_5011591176" evidence="1">
    <location>
        <begin position="20"/>
        <end position="136"/>
    </location>
</feature>
<sequence length="136" mass="14894">MRAIIAAAILAASSMPTFALTLEDYPEYRVVWSLDCKNPAADRVDVKLDNITIFVKGTPHVYRGVELSKTFSGGARADGKLAWIFGSKEKDGDYVFIAEVPGYGRKGPLELTPAGYTPVPDLEPLWGKKFKKCPAE</sequence>
<keyword evidence="1" id="KW-0732">Signal</keyword>
<accession>A0A1G5KHG2</accession>
<keyword evidence="3" id="KW-1185">Reference proteome</keyword>
<evidence type="ECO:0000313" key="2">
    <source>
        <dbReference type="EMBL" id="SCZ00006.1"/>
    </source>
</evidence>
<protein>
    <submittedName>
        <fullName evidence="2">Uncharacterized protein</fullName>
    </submittedName>
</protein>
<dbReference type="Proteomes" id="UP000199569">
    <property type="component" value="Unassembled WGS sequence"/>
</dbReference>
<evidence type="ECO:0000313" key="3">
    <source>
        <dbReference type="Proteomes" id="UP000199569"/>
    </source>
</evidence>
<proteinExistence type="predicted"/>
<reference evidence="2 3" key="1">
    <citation type="submission" date="2016-10" db="EMBL/GenBank/DDBJ databases">
        <authorList>
            <person name="de Groot N.N."/>
        </authorList>
    </citation>
    <scope>NUCLEOTIDE SEQUENCE [LARGE SCALE GENOMIC DNA]</scope>
    <source>
        <strain evidence="2 3">CGMCC 1.7666</strain>
    </source>
</reference>
<gene>
    <name evidence="2" type="ORF">SAMN02927923_03318</name>
</gene>
<name>A0A1G5KHG2_9HYPH</name>
<dbReference type="RefSeq" id="WP_091136997.1">
    <property type="nucleotide sequence ID" value="NZ_FMVJ01000010.1"/>
</dbReference>